<protein>
    <submittedName>
        <fullName evidence="1">Uncharacterized protein</fullName>
    </submittedName>
</protein>
<reference evidence="1" key="2">
    <citation type="journal article" date="2015" name="Fish Shellfish Immunol.">
        <title>Early steps in the European eel (Anguilla anguilla)-Vibrio vulnificus interaction in the gills: Role of the RtxA13 toxin.</title>
        <authorList>
            <person name="Callol A."/>
            <person name="Pajuelo D."/>
            <person name="Ebbesson L."/>
            <person name="Teles M."/>
            <person name="MacKenzie S."/>
            <person name="Amaro C."/>
        </authorList>
    </citation>
    <scope>NUCLEOTIDE SEQUENCE</scope>
</reference>
<proteinExistence type="predicted"/>
<dbReference type="EMBL" id="GBXM01007517">
    <property type="protein sequence ID" value="JAI01061.1"/>
    <property type="molecule type" value="Transcribed_RNA"/>
</dbReference>
<reference evidence="1" key="1">
    <citation type="submission" date="2014-11" db="EMBL/GenBank/DDBJ databases">
        <authorList>
            <person name="Amaro Gonzalez C."/>
        </authorList>
    </citation>
    <scope>NUCLEOTIDE SEQUENCE</scope>
</reference>
<dbReference type="AlphaFoldDB" id="A0A0E9XGU3"/>
<organism evidence="1">
    <name type="scientific">Anguilla anguilla</name>
    <name type="common">European freshwater eel</name>
    <name type="synonym">Muraena anguilla</name>
    <dbReference type="NCBI Taxonomy" id="7936"/>
    <lineage>
        <taxon>Eukaryota</taxon>
        <taxon>Metazoa</taxon>
        <taxon>Chordata</taxon>
        <taxon>Craniata</taxon>
        <taxon>Vertebrata</taxon>
        <taxon>Euteleostomi</taxon>
        <taxon>Actinopterygii</taxon>
        <taxon>Neopterygii</taxon>
        <taxon>Teleostei</taxon>
        <taxon>Anguilliformes</taxon>
        <taxon>Anguillidae</taxon>
        <taxon>Anguilla</taxon>
    </lineage>
</organism>
<evidence type="ECO:0000313" key="1">
    <source>
        <dbReference type="EMBL" id="JAI01061.1"/>
    </source>
</evidence>
<name>A0A0E9XGU3_ANGAN</name>
<sequence>MGSILTPSKRMFCHLIIFQFNWKPKTLSPLMCDDRSGTRWLPGGRYMGNYIVQHFEVFEREGAV</sequence>
<accession>A0A0E9XGU3</accession>